<protein>
    <recommendedName>
        <fullName evidence="3">Homing endonuclease LAGLIDADG domain-containing protein</fullName>
    </recommendedName>
</protein>
<reference evidence="2" key="1">
    <citation type="submission" date="2021-01" db="EMBL/GenBank/DDBJ databases">
        <authorList>
            <person name="Sun H.-H."/>
            <person name="Zhang S."/>
            <person name="Zhang Y.-J."/>
        </authorList>
    </citation>
    <scope>NUCLEOTIDE SEQUENCE</scope>
    <source>
        <strain evidence="2">CMM1</strain>
    </source>
</reference>
<evidence type="ECO:0000256" key="1">
    <source>
        <dbReference type="SAM" id="MobiDB-lite"/>
    </source>
</evidence>
<evidence type="ECO:0008006" key="3">
    <source>
        <dbReference type="Google" id="ProtNLM"/>
    </source>
</evidence>
<proteinExistence type="predicted"/>
<dbReference type="EMBL" id="MW538937">
    <property type="protein sequence ID" value="UBU98596.1"/>
    <property type="molecule type" value="Genomic_DNA"/>
</dbReference>
<organism evidence="2">
    <name type="scientific">Morchella brunnea</name>
    <dbReference type="NCBI Taxonomy" id="1174671"/>
    <lineage>
        <taxon>Eukaryota</taxon>
        <taxon>Fungi</taxon>
        <taxon>Dikarya</taxon>
        <taxon>Ascomycota</taxon>
        <taxon>Pezizomycotina</taxon>
        <taxon>Pezizomycetes</taxon>
        <taxon>Pezizales</taxon>
        <taxon>Morchellaceae</taxon>
        <taxon>Morchella</taxon>
    </lineage>
</organism>
<feature type="region of interest" description="Disordered" evidence="1">
    <location>
        <begin position="1"/>
        <end position="37"/>
    </location>
</feature>
<sequence length="126" mass="13597">MSLSNSLLGDPAGGGGPHENFCPRRTPHKHKKKRERTGLVQDLGSSETTREAFILKDNIFKFWLIGFVEGDGSLRPEGWGAWGPLGPQCSPPGLATLTTAHYPGRVRVCVGGGEAAGEFLIYFHPP</sequence>
<gene>
    <name evidence="2" type="primary">orf126D</name>
</gene>
<evidence type="ECO:0000313" key="2">
    <source>
        <dbReference type="EMBL" id="UBU98596.1"/>
    </source>
</evidence>
<keyword evidence="2" id="KW-0496">Mitochondrion</keyword>
<accession>A0A8K1MHD6</accession>
<feature type="compositionally biased region" description="Basic residues" evidence="1">
    <location>
        <begin position="25"/>
        <end position="35"/>
    </location>
</feature>
<name>A0A8K1MHD6_9PEZI</name>
<dbReference type="AlphaFoldDB" id="A0A8K1MHD6"/>
<dbReference type="GeneID" id="68665256"/>
<geneLocation type="mitochondrion" evidence="2"/>
<dbReference type="RefSeq" id="YP_010218789.1">
    <property type="nucleotide sequence ID" value="NC_058917.1"/>
</dbReference>